<dbReference type="PANTHER" id="PTHR28047">
    <property type="entry name" value="PROTEIN DCG1"/>
    <property type="match status" value="1"/>
</dbReference>
<comment type="caution">
    <text evidence="2">The sequence shown here is derived from an EMBL/GenBank/DDBJ whole genome shotgun (WGS) entry which is preliminary data.</text>
</comment>
<dbReference type="PATRIC" id="fig|1610491.3.peg.710"/>
<comment type="similarity">
    <text evidence="1">Belongs to the HyuE racemase family.</text>
</comment>
<dbReference type="InterPro" id="IPR015942">
    <property type="entry name" value="Asp/Glu/hydantoin_racemase"/>
</dbReference>
<dbReference type="InterPro" id="IPR001920">
    <property type="entry name" value="Asp/Glu_race"/>
</dbReference>
<evidence type="ECO:0000313" key="2">
    <source>
        <dbReference type="EMBL" id="KKW68791.1"/>
    </source>
</evidence>
<dbReference type="GO" id="GO:0047661">
    <property type="term" value="F:amino-acid racemase activity"/>
    <property type="evidence" value="ECO:0007669"/>
    <property type="project" value="InterPro"/>
</dbReference>
<accession>A0A0U1Q215</accession>
<keyword evidence="3" id="KW-1185">Reference proteome</keyword>
<evidence type="ECO:0000256" key="1">
    <source>
        <dbReference type="ARBA" id="ARBA00038414"/>
    </source>
</evidence>
<sequence length="224" mass="22977">MNAVPRILALNPNSSEHVTQSVVHAMRCAMPERMIDIVGVTCSDGPEGIVTQADFEDAGRRMAACASNGFSGTYDAAVIACFSDPGLEAVRSQCAIPVIGMGEAGMRCALRAGGRVGVVAVADAAIARHLAYWERMGVGHRVVGERALNISVAASGDHEQAFARMLAAAETLRDALHADAILLGCAGMSALRGQLESALGVPVIDPCAAAIAAALDAVNGTVQP</sequence>
<dbReference type="Proteomes" id="UP000050580">
    <property type="component" value="Unassembled WGS sequence"/>
</dbReference>
<dbReference type="OrthoDB" id="9791723at2"/>
<protein>
    <recommendedName>
        <fullName evidence="4">Asp/Glu racemase</fullName>
    </recommendedName>
</protein>
<evidence type="ECO:0008006" key="4">
    <source>
        <dbReference type="Google" id="ProtNLM"/>
    </source>
</evidence>
<dbReference type="SUPFAM" id="SSF53681">
    <property type="entry name" value="Aspartate/glutamate racemase"/>
    <property type="match status" value="1"/>
</dbReference>
<dbReference type="Pfam" id="PF01177">
    <property type="entry name" value="Asp_Glu_race"/>
    <property type="match status" value="1"/>
</dbReference>
<reference evidence="2 3" key="1">
    <citation type="submission" date="2015-05" db="EMBL/GenBank/DDBJ databases">
        <title>Draft genome sequence of Lampropedia sp. CT6, isolated from the microbial mat of a hot water spring, located at Manikaran, India.</title>
        <authorList>
            <person name="Tripathi C."/>
            <person name="Rani P."/>
            <person name="Mahato N.K."/>
            <person name="Lal R."/>
        </authorList>
    </citation>
    <scope>NUCLEOTIDE SEQUENCE [LARGE SCALE GENOMIC DNA]</scope>
    <source>
        <strain evidence="2 3">CT6</strain>
    </source>
</reference>
<dbReference type="PANTHER" id="PTHR28047:SF5">
    <property type="entry name" value="PROTEIN DCG1"/>
    <property type="match status" value="1"/>
</dbReference>
<evidence type="ECO:0000313" key="3">
    <source>
        <dbReference type="Proteomes" id="UP000050580"/>
    </source>
</evidence>
<proteinExistence type="inferred from homology"/>
<dbReference type="RefSeq" id="WP_046740910.1">
    <property type="nucleotide sequence ID" value="NZ_LBNQ01000013.1"/>
</dbReference>
<dbReference type="InterPro" id="IPR053714">
    <property type="entry name" value="Iso_Racemase_Enz_sf"/>
</dbReference>
<dbReference type="STRING" id="1610491.AAV94_03310"/>
<dbReference type="InterPro" id="IPR052186">
    <property type="entry name" value="Hydantoin_racemase-like"/>
</dbReference>
<organism evidence="2 3">
    <name type="scientific">Lampropedia cohaerens</name>
    <dbReference type="NCBI Taxonomy" id="1610491"/>
    <lineage>
        <taxon>Bacteria</taxon>
        <taxon>Pseudomonadati</taxon>
        <taxon>Pseudomonadota</taxon>
        <taxon>Betaproteobacteria</taxon>
        <taxon>Burkholderiales</taxon>
        <taxon>Comamonadaceae</taxon>
        <taxon>Lampropedia</taxon>
    </lineage>
</organism>
<dbReference type="AlphaFoldDB" id="A0A0U1Q215"/>
<dbReference type="Gene3D" id="3.40.50.12500">
    <property type="match status" value="1"/>
</dbReference>
<dbReference type="EMBL" id="LBNQ01000013">
    <property type="protein sequence ID" value="KKW68791.1"/>
    <property type="molecule type" value="Genomic_DNA"/>
</dbReference>
<gene>
    <name evidence="2" type="ORF">AAV94_03310</name>
</gene>
<name>A0A0U1Q215_9BURK</name>